<keyword evidence="4" id="KW-1185">Reference proteome</keyword>
<dbReference type="RefSeq" id="WP_096494246.1">
    <property type="nucleotide sequence ID" value="NZ_CP023445.1"/>
</dbReference>
<evidence type="ECO:0000313" key="3">
    <source>
        <dbReference type="EMBL" id="ATE54772.1"/>
    </source>
</evidence>
<gene>
    <name evidence="3" type="ORF">CNX65_17035</name>
</gene>
<dbReference type="KEGG" id="apre:CNX65_17035"/>
<dbReference type="PANTHER" id="PTHR11487">
    <property type="entry name" value="THIOESTERASE"/>
    <property type="match status" value="1"/>
</dbReference>
<dbReference type="Gene3D" id="3.40.50.1820">
    <property type="entry name" value="alpha/beta hydrolase"/>
    <property type="match status" value="1"/>
</dbReference>
<dbReference type="Proteomes" id="UP000218505">
    <property type="component" value="Chromosome"/>
</dbReference>
<organism evidence="3 4">
    <name type="scientific">Actinosynnema pretiosum</name>
    <dbReference type="NCBI Taxonomy" id="42197"/>
    <lineage>
        <taxon>Bacteria</taxon>
        <taxon>Bacillati</taxon>
        <taxon>Actinomycetota</taxon>
        <taxon>Actinomycetes</taxon>
        <taxon>Pseudonocardiales</taxon>
        <taxon>Pseudonocardiaceae</taxon>
        <taxon>Actinosynnema</taxon>
    </lineage>
</organism>
<dbReference type="EMBL" id="CP023445">
    <property type="protein sequence ID" value="ATE54772.1"/>
    <property type="molecule type" value="Genomic_DNA"/>
</dbReference>
<evidence type="ECO:0000259" key="2">
    <source>
        <dbReference type="Pfam" id="PF00975"/>
    </source>
</evidence>
<comment type="similarity">
    <text evidence="1">Belongs to the thioesterase family.</text>
</comment>
<dbReference type="PANTHER" id="PTHR11487:SF0">
    <property type="entry name" value="S-ACYL FATTY ACID SYNTHASE THIOESTERASE, MEDIUM CHAIN"/>
    <property type="match status" value="1"/>
</dbReference>
<protein>
    <recommendedName>
        <fullName evidence="2">Thioesterase domain-containing protein</fullName>
    </recommendedName>
</protein>
<dbReference type="GO" id="GO:0008610">
    <property type="term" value="P:lipid biosynthetic process"/>
    <property type="evidence" value="ECO:0007669"/>
    <property type="project" value="TreeGrafter"/>
</dbReference>
<dbReference type="InterPro" id="IPR029058">
    <property type="entry name" value="AB_hydrolase_fold"/>
</dbReference>
<sequence>MTDPTSSDLVAETPFVWRAARPGARTRLICFPHAGAGAGAYADWAALLPPDVELLAVQLPGRQNRIAEPAFTEVRPLVAVLAQALRPFLRPPFAFFGHCGGAVLAHELALALRERGLPEPEHLVLSGQPAPGVPTAAPPLHGLPDAEFTAALVELGGIEPALAADADVMGALLPTLRADFTLWERHTPTGAAPLALPITALAGRDDPRTPADSVEAWRGRTTARFRSRFLPGGHFYLLDDPAALTALLGDLLTTQPAGSPR</sequence>
<name>A0A290Z725_9PSEU</name>
<dbReference type="AlphaFoldDB" id="A0A290Z725"/>
<dbReference type="InterPro" id="IPR001031">
    <property type="entry name" value="Thioesterase"/>
</dbReference>
<feature type="domain" description="Thioesterase" evidence="2">
    <location>
        <begin position="27"/>
        <end position="248"/>
    </location>
</feature>
<evidence type="ECO:0000256" key="1">
    <source>
        <dbReference type="ARBA" id="ARBA00007169"/>
    </source>
</evidence>
<accession>A0A290Z725</accession>
<evidence type="ECO:0000313" key="4">
    <source>
        <dbReference type="Proteomes" id="UP000218505"/>
    </source>
</evidence>
<reference evidence="3" key="1">
    <citation type="submission" date="2017-09" db="EMBL/GenBank/DDBJ databases">
        <title>Complete Genome Sequence of ansamitocin-producing Bacterium Actinosynnema pretiosum X47.</title>
        <authorList>
            <person name="Cao G."/>
            <person name="Zong G."/>
            <person name="Zhong C."/>
            <person name="Fu J."/>
        </authorList>
    </citation>
    <scope>NUCLEOTIDE SEQUENCE [LARGE SCALE GENOMIC DNA]</scope>
    <source>
        <strain evidence="3">X47</strain>
    </source>
</reference>
<proteinExistence type="inferred from homology"/>
<dbReference type="SUPFAM" id="SSF53474">
    <property type="entry name" value="alpha/beta-Hydrolases"/>
    <property type="match status" value="1"/>
</dbReference>
<dbReference type="Pfam" id="PF00975">
    <property type="entry name" value="Thioesterase"/>
    <property type="match status" value="1"/>
</dbReference>
<dbReference type="InterPro" id="IPR012223">
    <property type="entry name" value="TEII"/>
</dbReference>